<evidence type="ECO:0000259" key="1">
    <source>
        <dbReference type="Pfam" id="PF01695"/>
    </source>
</evidence>
<dbReference type="GO" id="GO:0006260">
    <property type="term" value="P:DNA replication"/>
    <property type="evidence" value="ECO:0007669"/>
    <property type="project" value="TreeGrafter"/>
</dbReference>
<keyword evidence="3" id="KW-0347">Helicase</keyword>
<evidence type="ECO:0000313" key="3">
    <source>
        <dbReference type="EMBL" id="TCS83552.1"/>
    </source>
</evidence>
<feature type="domain" description="IstB-like ATP-binding" evidence="1">
    <location>
        <begin position="117"/>
        <end position="269"/>
    </location>
</feature>
<evidence type="ECO:0000259" key="2">
    <source>
        <dbReference type="Pfam" id="PF07319"/>
    </source>
</evidence>
<keyword evidence="3" id="KW-0547">Nucleotide-binding</keyword>
<dbReference type="SUPFAM" id="SSF52540">
    <property type="entry name" value="P-loop containing nucleoside triphosphate hydrolases"/>
    <property type="match status" value="1"/>
</dbReference>
<dbReference type="Proteomes" id="UP000295788">
    <property type="component" value="Unassembled WGS sequence"/>
</dbReference>
<gene>
    <name evidence="3" type="ORF">EDD72_104107</name>
</gene>
<reference evidence="3 4" key="1">
    <citation type="submission" date="2019-03" db="EMBL/GenBank/DDBJ databases">
        <title>Genomic Encyclopedia of Type Strains, Phase IV (KMG-IV): sequencing the most valuable type-strain genomes for metagenomic binning, comparative biology and taxonomic classification.</title>
        <authorList>
            <person name="Goeker M."/>
        </authorList>
    </citation>
    <scope>NUCLEOTIDE SEQUENCE [LARGE SCALE GENOMIC DNA]</scope>
    <source>
        <strain evidence="3 4">DSM 23802</strain>
    </source>
</reference>
<dbReference type="RefSeq" id="WP_132767475.1">
    <property type="nucleotide sequence ID" value="NZ_SMAB01000004.1"/>
</dbReference>
<dbReference type="InterPro" id="IPR027417">
    <property type="entry name" value="P-loop_NTPase"/>
</dbReference>
<feature type="domain" description="Primosomal DnaI N-terminal" evidence="2">
    <location>
        <begin position="1"/>
        <end position="91"/>
    </location>
</feature>
<keyword evidence="4" id="KW-1185">Reference proteome</keyword>
<evidence type="ECO:0000313" key="4">
    <source>
        <dbReference type="Proteomes" id="UP000295788"/>
    </source>
</evidence>
<proteinExistence type="predicted"/>
<keyword evidence="3" id="KW-0378">Hydrolase</keyword>
<dbReference type="GO" id="GO:0004386">
    <property type="term" value="F:helicase activity"/>
    <property type="evidence" value="ECO:0007669"/>
    <property type="project" value="UniProtKB-KW"/>
</dbReference>
<dbReference type="CDD" id="cd00009">
    <property type="entry name" value="AAA"/>
    <property type="match status" value="1"/>
</dbReference>
<comment type="caution">
    <text evidence="3">The sequence shown here is derived from an EMBL/GenBank/DDBJ whole genome shotgun (WGS) entry which is preliminary data.</text>
</comment>
<dbReference type="InterPro" id="IPR009928">
    <property type="entry name" value="DnaI_N"/>
</dbReference>
<sequence>MNRLGEVLSEMLPHLLIDQQNWLQYFEHHPELQGMIERNQLTKDQILPAFNQLYQYIEEKKHCEMCKGLDNCQNLLKGHYTRLNFSYGQIQSSLTKCHYLIQHQEQIYKEKLFHSQYIAKDVLNASFKDLDKTVERQEVIKALLMFIANLQAGKKQKGIYLYGPLGVGKSHLMAATAKLLADKGISTLMIYVPDFFREIKNSIQDQSLHEKMKLLKEIEVLILDDIGAETISQWERDEILGAILQARMVKGLHTLYTSNLNYDDLEEHLSYSNKGGIEELKAKRIMERIRHYTVPYFLDGPNRRKEYVG</sequence>
<name>A0A4R3KJR1_9BACI</name>
<dbReference type="InterPro" id="IPR002611">
    <property type="entry name" value="IstB_ATP-bd"/>
</dbReference>
<accession>A0A4R3KJR1</accession>
<dbReference type="AlphaFoldDB" id="A0A4R3KJR1"/>
<dbReference type="GO" id="GO:0005524">
    <property type="term" value="F:ATP binding"/>
    <property type="evidence" value="ECO:0007669"/>
    <property type="project" value="InterPro"/>
</dbReference>
<organism evidence="3 4">
    <name type="scientific">Tepidibacillus fermentans</name>
    <dbReference type="NCBI Taxonomy" id="1281767"/>
    <lineage>
        <taxon>Bacteria</taxon>
        <taxon>Bacillati</taxon>
        <taxon>Bacillota</taxon>
        <taxon>Bacilli</taxon>
        <taxon>Bacillales</taxon>
        <taxon>Bacillaceae</taxon>
        <taxon>Tepidibacillus</taxon>
    </lineage>
</organism>
<dbReference type="Pfam" id="PF01695">
    <property type="entry name" value="IstB_IS21"/>
    <property type="match status" value="1"/>
</dbReference>
<dbReference type="Gene3D" id="3.40.50.300">
    <property type="entry name" value="P-loop containing nucleotide triphosphate hydrolases"/>
    <property type="match status" value="1"/>
</dbReference>
<dbReference type="EMBL" id="SMAB01000004">
    <property type="protein sequence ID" value="TCS83552.1"/>
    <property type="molecule type" value="Genomic_DNA"/>
</dbReference>
<dbReference type="PANTHER" id="PTHR30050">
    <property type="entry name" value="CHROMOSOMAL REPLICATION INITIATOR PROTEIN DNAA"/>
    <property type="match status" value="1"/>
</dbReference>
<keyword evidence="3" id="KW-0067">ATP-binding</keyword>
<dbReference type="OrthoDB" id="61127at2"/>
<dbReference type="Pfam" id="PF07319">
    <property type="entry name" value="DnaI_N"/>
    <property type="match status" value="1"/>
</dbReference>
<dbReference type="NCBIfam" id="NF006505">
    <property type="entry name" value="PRK08939.1"/>
    <property type="match status" value="1"/>
</dbReference>
<protein>
    <submittedName>
        <fullName evidence="3">Replicative DNA helicase loader DnaI</fullName>
    </submittedName>
</protein>
<dbReference type="PANTHER" id="PTHR30050:SF8">
    <property type="entry name" value="PRIMOSOMAL PROTEIN DNAI"/>
    <property type="match status" value="1"/>
</dbReference>